<evidence type="ECO:0000313" key="1">
    <source>
        <dbReference type="EMBL" id="SCM66644.1"/>
    </source>
</evidence>
<proteinExistence type="predicted"/>
<protein>
    <recommendedName>
        <fullName evidence="3">DUF982 domain-containing protein</fullName>
    </recommendedName>
</protein>
<name>A0A1M4MY22_9RHOB</name>
<dbReference type="InterPro" id="IPR010385">
    <property type="entry name" value="DUF982"/>
</dbReference>
<dbReference type="Gene3D" id="6.10.250.730">
    <property type="match status" value="1"/>
</dbReference>
<dbReference type="AlphaFoldDB" id="A0A1M4MY22"/>
<evidence type="ECO:0000313" key="2">
    <source>
        <dbReference type="Proteomes" id="UP000184085"/>
    </source>
</evidence>
<evidence type="ECO:0008006" key="3">
    <source>
        <dbReference type="Google" id="ProtNLM"/>
    </source>
</evidence>
<dbReference type="Proteomes" id="UP000184085">
    <property type="component" value="Unassembled WGS sequence"/>
</dbReference>
<reference evidence="2" key="1">
    <citation type="submission" date="2016-09" db="EMBL/GenBank/DDBJ databases">
        <authorList>
            <person name="Wibberg D."/>
        </authorList>
    </citation>
    <scope>NUCLEOTIDE SEQUENCE [LARGE SCALE GENOMIC DNA]</scope>
</reference>
<accession>A0A1M4MY22</accession>
<dbReference type="Pfam" id="PF06169">
    <property type="entry name" value="DUF982"/>
    <property type="match status" value="1"/>
</dbReference>
<dbReference type="EMBL" id="FMJB01000033">
    <property type="protein sequence ID" value="SCM66644.1"/>
    <property type="molecule type" value="Genomic_DNA"/>
</dbReference>
<organism evidence="1 2">
    <name type="scientific">Donghicola eburneus</name>
    <dbReference type="NCBI Taxonomy" id="393278"/>
    <lineage>
        <taxon>Bacteria</taxon>
        <taxon>Pseudomonadati</taxon>
        <taxon>Pseudomonadota</taxon>
        <taxon>Alphaproteobacteria</taxon>
        <taxon>Rhodobacterales</taxon>
        <taxon>Roseobacteraceae</taxon>
        <taxon>Donghicola</taxon>
    </lineage>
</organism>
<gene>
    <name evidence="1" type="ORF">KARMA_0823</name>
</gene>
<keyword evidence="2" id="KW-1185">Reference proteome</keyword>
<sequence>MMEIQWGKPMALITPQDGSIEHFSTIEKARYWLRRKWPTDDSNRDAALAQIDAAMECMTPVEEARHAFLVAALSAGYRAEHQREFA</sequence>